<dbReference type="EMBL" id="LSRX01003293">
    <property type="protein sequence ID" value="OLP74729.1"/>
    <property type="molecule type" value="Genomic_DNA"/>
</dbReference>
<name>A0A1Q9BVM4_SYMMI</name>
<accession>A0A1Q9BVM4</accession>
<feature type="non-terminal residue" evidence="2">
    <location>
        <position position="30"/>
    </location>
</feature>
<dbReference type="AlphaFoldDB" id="A0A1Q9BVM4"/>
<organism evidence="2 3">
    <name type="scientific">Symbiodinium microadriaticum</name>
    <name type="common">Dinoflagellate</name>
    <name type="synonym">Zooxanthella microadriatica</name>
    <dbReference type="NCBI Taxonomy" id="2951"/>
    <lineage>
        <taxon>Eukaryota</taxon>
        <taxon>Sar</taxon>
        <taxon>Alveolata</taxon>
        <taxon>Dinophyceae</taxon>
        <taxon>Suessiales</taxon>
        <taxon>Symbiodiniaceae</taxon>
        <taxon>Symbiodinium</taxon>
    </lineage>
</organism>
<reference evidence="2 3" key="1">
    <citation type="submission" date="2016-02" db="EMBL/GenBank/DDBJ databases">
        <title>Genome analysis of coral dinoflagellate symbionts highlights evolutionary adaptations to a symbiotic lifestyle.</title>
        <authorList>
            <person name="Aranda M."/>
            <person name="Li Y."/>
            <person name="Liew Y.J."/>
            <person name="Baumgarten S."/>
            <person name="Simakov O."/>
            <person name="Wilson M."/>
            <person name="Piel J."/>
            <person name="Ashoor H."/>
            <person name="Bougouffa S."/>
            <person name="Bajic V.B."/>
            <person name="Ryu T."/>
            <person name="Ravasi T."/>
            <person name="Bayer T."/>
            <person name="Micklem G."/>
            <person name="Kim H."/>
            <person name="Bhak J."/>
            <person name="Lajeunesse T.C."/>
            <person name="Voolstra C.R."/>
        </authorList>
    </citation>
    <scope>NUCLEOTIDE SEQUENCE [LARGE SCALE GENOMIC DNA]</scope>
    <source>
        <strain evidence="2 3">CCMP2467</strain>
    </source>
</reference>
<dbReference type="Proteomes" id="UP000186817">
    <property type="component" value="Unassembled WGS sequence"/>
</dbReference>
<evidence type="ECO:0000313" key="3">
    <source>
        <dbReference type="Proteomes" id="UP000186817"/>
    </source>
</evidence>
<evidence type="ECO:0000256" key="1">
    <source>
        <dbReference type="SAM" id="MobiDB-lite"/>
    </source>
</evidence>
<comment type="caution">
    <text evidence="2">The sequence shown here is derived from an EMBL/GenBank/DDBJ whole genome shotgun (WGS) entry which is preliminary data.</text>
</comment>
<proteinExistence type="predicted"/>
<evidence type="ECO:0000313" key="2">
    <source>
        <dbReference type="EMBL" id="OLP74729.1"/>
    </source>
</evidence>
<feature type="region of interest" description="Disordered" evidence="1">
    <location>
        <begin position="1"/>
        <end position="30"/>
    </location>
</feature>
<sequence length="30" mass="3323">CRTCGEAGTDARAPITGPRYRRPSPNYRAE</sequence>
<keyword evidence="3" id="KW-1185">Reference proteome</keyword>
<gene>
    <name evidence="2" type="ORF">AK812_SmicGene45652</name>
</gene>
<protein>
    <submittedName>
        <fullName evidence="2">Uncharacterized protein</fullName>
    </submittedName>
</protein>
<feature type="non-terminal residue" evidence="2">
    <location>
        <position position="1"/>
    </location>
</feature>